<evidence type="ECO:0000313" key="3">
    <source>
        <dbReference type="Proteomes" id="UP000186817"/>
    </source>
</evidence>
<proteinExistence type="predicted"/>
<evidence type="ECO:0000313" key="2">
    <source>
        <dbReference type="EMBL" id="OLQ12186.1"/>
    </source>
</evidence>
<protein>
    <submittedName>
        <fullName evidence="2">Periplasmic AppA protein</fullName>
    </submittedName>
</protein>
<evidence type="ECO:0000256" key="1">
    <source>
        <dbReference type="SAM" id="SignalP"/>
    </source>
</evidence>
<dbReference type="Pfam" id="PF00328">
    <property type="entry name" value="His_Phos_2"/>
    <property type="match status" value="1"/>
</dbReference>
<feature type="chain" id="PRO_5013067946" evidence="1">
    <location>
        <begin position="22"/>
        <end position="261"/>
    </location>
</feature>
<dbReference type="SUPFAM" id="SSF53254">
    <property type="entry name" value="Phosphoglycerate mutase-like"/>
    <property type="match status" value="1"/>
</dbReference>
<sequence length="261" mass="28069">MTRFALCTCSLLLAAVRDTAAEPLLTIIISRHGVRTPYPPCGEGNLTKESMTNYTSKPFPACWPPGADTSEIWGTSVTAALTPHGGQQIKNMGGWMGRANFSSVKCNEVAVYADTHSRRDIETATNWTAGAFPSCDALHAEDVIYGDPDKQLFNDGTNDTLCQYPSKDVILALLGGSDGGFAALRDSWGSEIDTIDRVVNCCPVNMCGTQPCNLSAIPITYEGKPWAATGGGHDLAIFWAEFFLLEYLNGNKQFALGQLSS</sequence>
<name>A0A1Q9EXL1_SYMMI</name>
<dbReference type="EMBL" id="LSRX01000047">
    <property type="protein sequence ID" value="OLQ12186.1"/>
    <property type="molecule type" value="Genomic_DNA"/>
</dbReference>
<organism evidence="2 3">
    <name type="scientific">Symbiodinium microadriaticum</name>
    <name type="common">Dinoflagellate</name>
    <name type="synonym">Zooxanthella microadriatica</name>
    <dbReference type="NCBI Taxonomy" id="2951"/>
    <lineage>
        <taxon>Eukaryota</taxon>
        <taxon>Sar</taxon>
        <taxon>Alveolata</taxon>
        <taxon>Dinophyceae</taxon>
        <taxon>Suessiales</taxon>
        <taxon>Symbiodiniaceae</taxon>
        <taxon>Symbiodinium</taxon>
    </lineage>
</organism>
<accession>A0A1Q9EXL1</accession>
<comment type="caution">
    <text evidence="2">The sequence shown here is derived from an EMBL/GenBank/DDBJ whole genome shotgun (WGS) entry which is preliminary data.</text>
</comment>
<feature type="signal peptide" evidence="1">
    <location>
        <begin position="1"/>
        <end position="21"/>
    </location>
</feature>
<dbReference type="Proteomes" id="UP000186817">
    <property type="component" value="Unassembled WGS sequence"/>
</dbReference>
<keyword evidence="1" id="KW-0732">Signal</keyword>
<dbReference type="AlphaFoldDB" id="A0A1Q9EXL1"/>
<dbReference type="InterPro" id="IPR029033">
    <property type="entry name" value="His_PPase_superfam"/>
</dbReference>
<gene>
    <name evidence="2" type="primary">appA</name>
    <name evidence="2" type="ORF">AK812_SmicGene3878</name>
</gene>
<dbReference type="OrthoDB" id="75078at2759"/>
<dbReference type="InterPro" id="IPR000560">
    <property type="entry name" value="His_Pase_clade-2"/>
</dbReference>
<reference evidence="2 3" key="1">
    <citation type="submission" date="2016-02" db="EMBL/GenBank/DDBJ databases">
        <title>Genome analysis of coral dinoflagellate symbionts highlights evolutionary adaptations to a symbiotic lifestyle.</title>
        <authorList>
            <person name="Aranda M."/>
            <person name="Li Y."/>
            <person name="Liew Y.J."/>
            <person name="Baumgarten S."/>
            <person name="Simakov O."/>
            <person name="Wilson M."/>
            <person name="Piel J."/>
            <person name="Ashoor H."/>
            <person name="Bougouffa S."/>
            <person name="Bajic V.B."/>
            <person name="Ryu T."/>
            <person name="Ravasi T."/>
            <person name="Bayer T."/>
            <person name="Micklem G."/>
            <person name="Kim H."/>
            <person name="Bhak J."/>
            <person name="Lajeunesse T.C."/>
            <person name="Voolstra C.R."/>
        </authorList>
    </citation>
    <scope>NUCLEOTIDE SEQUENCE [LARGE SCALE GENOMIC DNA]</scope>
    <source>
        <strain evidence="2 3">CCMP2467</strain>
    </source>
</reference>
<keyword evidence="3" id="KW-1185">Reference proteome</keyword>
<dbReference type="Gene3D" id="3.40.50.1240">
    <property type="entry name" value="Phosphoglycerate mutase-like"/>
    <property type="match status" value="1"/>
</dbReference>